<reference evidence="2 4" key="2">
    <citation type="journal article" date="2013" name="Nature">
        <title>Insights into bilaterian evolution from three spiralian genomes.</title>
        <authorList>
            <person name="Simakov O."/>
            <person name="Marletaz F."/>
            <person name="Cho S.J."/>
            <person name="Edsinger-Gonzales E."/>
            <person name="Havlak P."/>
            <person name="Hellsten U."/>
            <person name="Kuo D.H."/>
            <person name="Larsson T."/>
            <person name="Lv J."/>
            <person name="Arendt D."/>
            <person name="Savage R."/>
            <person name="Osoegawa K."/>
            <person name="de Jong P."/>
            <person name="Grimwood J."/>
            <person name="Chapman J.A."/>
            <person name="Shapiro H."/>
            <person name="Aerts A."/>
            <person name="Otillar R.P."/>
            <person name="Terry A.Y."/>
            <person name="Boore J.L."/>
            <person name="Grigoriev I.V."/>
            <person name="Lindberg D.R."/>
            <person name="Seaver E.C."/>
            <person name="Weisblat D.A."/>
            <person name="Putnam N.H."/>
            <person name="Rokhsar D.S."/>
        </authorList>
    </citation>
    <scope>NUCLEOTIDE SEQUENCE</scope>
    <source>
        <strain evidence="2 4">I ESC-2004</strain>
    </source>
</reference>
<reference evidence="4" key="1">
    <citation type="submission" date="2012-12" db="EMBL/GenBank/DDBJ databases">
        <authorList>
            <person name="Hellsten U."/>
            <person name="Grimwood J."/>
            <person name="Chapman J.A."/>
            <person name="Shapiro H."/>
            <person name="Aerts A."/>
            <person name="Otillar R.P."/>
            <person name="Terry A.Y."/>
            <person name="Boore J.L."/>
            <person name="Simakov O."/>
            <person name="Marletaz F."/>
            <person name="Cho S.-J."/>
            <person name="Edsinger-Gonzales E."/>
            <person name="Havlak P."/>
            <person name="Kuo D.-H."/>
            <person name="Larsson T."/>
            <person name="Lv J."/>
            <person name="Arendt D."/>
            <person name="Savage R."/>
            <person name="Osoegawa K."/>
            <person name="de Jong P."/>
            <person name="Lindberg D.R."/>
            <person name="Seaver E.C."/>
            <person name="Weisblat D.A."/>
            <person name="Putnam N.H."/>
            <person name="Grigoriev I.V."/>
            <person name="Rokhsar D.S."/>
        </authorList>
    </citation>
    <scope>NUCLEOTIDE SEQUENCE</scope>
    <source>
        <strain evidence="4">I ESC-2004</strain>
    </source>
</reference>
<protein>
    <submittedName>
        <fullName evidence="2 3">Uncharacterized protein</fullName>
    </submittedName>
</protein>
<evidence type="ECO:0000256" key="1">
    <source>
        <dbReference type="SAM" id="MobiDB-lite"/>
    </source>
</evidence>
<dbReference type="EMBL" id="AMQN01003162">
    <property type="status" value="NOT_ANNOTATED_CDS"/>
    <property type="molecule type" value="Genomic_DNA"/>
</dbReference>
<evidence type="ECO:0000313" key="3">
    <source>
        <dbReference type="EnsemblMetazoa" id="CapteP206413"/>
    </source>
</evidence>
<name>R7T8T5_CAPTE</name>
<gene>
    <name evidence="2" type="ORF">CAPTEDRAFT_206413</name>
</gene>
<dbReference type="HOGENOM" id="CLU_1549109_0_0_1"/>
<feature type="region of interest" description="Disordered" evidence="1">
    <location>
        <begin position="121"/>
        <end position="173"/>
    </location>
</feature>
<proteinExistence type="predicted"/>
<organism evidence="2">
    <name type="scientific">Capitella teleta</name>
    <name type="common">Polychaete worm</name>
    <dbReference type="NCBI Taxonomy" id="283909"/>
    <lineage>
        <taxon>Eukaryota</taxon>
        <taxon>Metazoa</taxon>
        <taxon>Spiralia</taxon>
        <taxon>Lophotrochozoa</taxon>
        <taxon>Annelida</taxon>
        <taxon>Polychaeta</taxon>
        <taxon>Sedentaria</taxon>
        <taxon>Scolecida</taxon>
        <taxon>Capitellidae</taxon>
        <taxon>Capitella</taxon>
    </lineage>
</organism>
<dbReference type="Proteomes" id="UP000014760">
    <property type="component" value="Unassembled WGS sequence"/>
</dbReference>
<dbReference type="EnsemblMetazoa" id="CapteT206413">
    <property type="protein sequence ID" value="CapteP206413"/>
    <property type="gene ID" value="CapteG206413"/>
</dbReference>
<dbReference type="AlphaFoldDB" id="R7T8T5"/>
<dbReference type="EMBL" id="KB311062">
    <property type="protein sequence ID" value="ELT90040.1"/>
    <property type="molecule type" value="Genomic_DNA"/>
</dbReference>
<sequence>MYAHTFSLIQLSSTPRHSSQSGGGAGSAGSGDSAVQKGSQFALGDKVFSSSVVLVPAELDVKFQESMKFRKKSSLASANGKSLRVVACLRGGQFMELELTNDHRLMRLTVKARWRKPGFPEIVEGKRDQKGRKDRKNRHYTNRNDRQKENKGHKGQKEQDQNTERLEKLARSD</sequence>
<accession>R7T8T5</accession>
<feature type="compositionally biased region" description="Basic residues" evidence="1">
    <location>
        <begin position="129"/>
        <end position="141"/>
    </location>
</feature>
<feature type="compositionally biased region" description="Basic and acidic residues" evidence="1">
    <location>
        <begin position="142"/>
        <end position="173"/>
    </location>
</feature>
<evidence type="ECO:0000313" key="4">
    <source>
        <dbReference type="Proteomes" id="UP000014760"/>
    </source>
</evidence>
<evidence type="ECO:0000313" key="2">
    <source>
        <dbReference type="EMBL" id="ELT90040.1"/>
    </source>
</evidence>
<keyword evidence="4" id="KW-1185">Reference proteome</keyword>
<reference evidence="3" key="3">
    <citation type="submission" date="2015-06" db="UniProtKB">
        <authorList>
            <consortium name="EnsemblMetazoa"/>
        </authorList>
    </citation>
    <scope>IDENTIFICATION</scope>
</reference>
<feature type="region of interest" description="Disordered" evidence="1">
    <location>
        <begin position="13"/>
        <end position="32"/>
    </location>
</feature>